<keyword evidence="1" id="KW-0812">Transmembrane</keyword>
<dbReference type="WBParaSite" id="Pan_g17399.t1">
    <property type="protein sequence ID" value="Pan_g17399.t1"/>
    <property type="gene ID" value="Pan_g17399"/>
</dbReference>
<reference evidence="3" key="2">
    <citation type="submission" date="2020-10" db="UniProtKB">
        <authorList>
            <consortium name="WormBaseParasite"/>
        </authorList>
    </citation>
    <scope>IDENTIFICATION</scope>
</reference>
<name>A0A7E4V7F6_PANRE</name>
<proteinExistence type="predicted"/>
<sequence length="125" mass="12880">MTPVVTSTFEASVVGSTGRFSSRFFIFRSTSSRNCFLGSIGSILAFGVVCVCHCYCFINWSSDGCLSLDSAASGAAIGASEASVDWLTLSAMVELETVDGVVASLTTLASVDSGPEEVVAEASVL</sequence>
<keyword evidence="2" id="KW-1185">Reference proteome</keyword>
<protein>
    <submittedName>
        <fullName evidence="3">Uncharacterized protein</fullName>
    </submittedName>
</protein>
<keyword evidence="1" id="KW-0472">Membrane</keyword>
<accession>A0A7E4V7F6</accession>
<keyword evidence="1" id="KW-1133">Transmembrane helix</keyword>
<evidence type="ECO:0000256" key="1">
    <source>
        <dbReference type="SAM" id="Phobius"/>
    </source>
</evidence>
<feature type="transmembrane region" description="Helical" evidence="1">
    <location>
        <begin position="35"/>
        <end position="60"/>
    </location>
</feature>
<dbReference type="AlphaFoldDB" id="A0A7E4V7F6"/>
<reference evidence="2" key="1">
    <citation type="journal article" date="2013" name="Genetics">
        <title>The draft genome and transcriptome of Panagrellus redivivus are shaped by the harsh demands of a free-living lifestyle.</title>
        <authorList>
            <person name="Srinivasan J."/>
            <person name="Dillman A.R."/>
            <person name="Macchietto M.G."/>
            <person name="Heikkinen L."/>
            <person name="Lakso M."/>
            <person name="Fracchia K.M."/>
            <person name="Antoshechkin I."/>
            <person name="Mortazavi A."/>
            <person name="Wong G."/>
            <person name="Sternberg P.W."/>
        </authorList>
    </citation>
    <scope>NUCLEOTIDE SEQUENCE [LARGE SCALE GENOMIC DNA]</scope>
    <source>
        <strain evidence="2">MT8872</strain>
    </source>
</reference>
<evidence type="ECO:0000313" key="2">
    <source>
        <dbReference type="Proteomes" id="UP000492821"/>
    </source>
</evidence>
<dbReference type="Proteomes" id="UP000492821">
    <property type="component" value="Unassembled WGS sequence"/>
</dbReference>
<organism evidence="2 3">
    <name type="scientific">Panagrellus redivivus</name>
    <name type="common">Microworm</name>
    <dbReference type="NCBI Taxonomy" id="6233"/>
    <lineage>
        <taxon>Eukaryota</taxon>
        <taxon>Metazoa</taxon>
        <taxon>Ecdysozoa</taxon>
        <taxon>Nematoda</taxon>
        <taxon>Chromadorea</taxon>
        <taxon>Rhabditida</taxon>
        <taxon>Tylenchina</taxon>
        <taxon>Panagrolaimomorpha</taxon>
        <taxon>Panagrolaimoidea</taxon>
        <taxon>Panagrolaimidae</taxon>
        <taxon>Panagrellus</taxon>
    </lineage>
</organism>
<evidence type="ECO:0000313" key="3">
    <source>
        <dbReference type="WBParaSite" id="Pan_g17399.t1"/>
    </source>
</evidence>